<evidence type="ECO:0000313" key="8">
    <source>
        <dbReference type="Proteomes" id="UP001153636"/>
    </source>
</evidence>
<organism evidence="7 8">
    <name type="scientific">Psylliodes chrysocephalus</name>
    <dbReference type="NCBI Taxonomy" id="3402493"/>
    <lineage>
        <taxon>Eukaryota</taxon>
        <taxon>Metazoa</taxon>
        <taxon>Ecdysozoa</taxon>
        <taxon>Arthropoda</taxon>
        <taxon>Hexapoda</taxon>
        <taxon>Insecta</taxon>
        <taxon>Pterygota</taxon>
        <taxon>Neoptera</taxon>
        <taxon>Endopterygota</taxon>
        <taxon>Coleoptera</taxon>
        <taxon>Polyphaga</taxon>
        <taxon>Cucujiformia</taxon>
        <taxon>Chrysomeloidea</taxon>
        <taxon>Chrysomelidae</taxon>
        <taxon>Galerucinae</taxon>
        <taxon>Alticini</taxon>
        <taxon>Psylliodes</taxon>
    </lineage>
</organism>
<protein>
    <recommendedName>
        <fullName evidence="2">Regulatory protein zeste</fullName>
    </recommendedName>
</protein>
<dbReference type="Gene3D" id="1.10.10.60">
    <property type="entry name" value="Homeodomain-like"/>
    <property type="match status" value="1"/>
</dbReference>
<feature type="domain" description="Myb-like" evidence="6">
    <location>
        <begin position="24"/>
        <end position="96"/>
    </location>
</feature>
<gene>
    <name evidence="7" type="ORF">PSYICH_LOCUS11841</name>
</gene>
<dbReference type="EMBL" id="OV651818">
    <property type="protein sequence ID" value="CAH1111602.1"/>
    <property type="molecule type" value="Genomic_DNA"/>
</dbReference>
<keyword evidence="3" id="KW-0805">Transcription regulation</keyword>
<evidence type="ECO:0000256" key="2">
    <source>
        <dbReference type="ARBA" id="ARBA00016807"/>
    </source>
</evidence>
<comment type="function">
    <text evidence="5">Involved in transvection phenomena (= synapsis-dependent gene expression), where the synaptic pairing of chromosomes carrying genes with which zeste interacts influences the expression of these genes. Zeste binds to DNA and stimulates transcription from a nearby promoter.</text>
</comment>
<dbReference type="OrthoDB" id="6783481at2759"/>
<proteinExistence type="predicted"/>
<dbReference type="Pfam" id="PF13873">
    <property type="entry name" value="Myb_DNA-bind_5"/>
    <property type="match status" value="1"/>
</dbReference>
<dbReference type="InterPro" id="IPR001005">
    <property type="entry name" value="SANT/Myb"/>
</dbReference>
<evidence type="ECO:0000313" key="7">
    <source>
        <dbReference type="EMBL" id="CAH1111602.1"/>
    </source>
</evidence>
<name>A0A9P0D7E6_9CUCU</name>
<evidence type="ECO:0000256" key="3">
    <source>
        <dbReference type="ARBA" id="ARBA00023015"/>
    </source>
</evidence>
<dbReference type="AlphaFoldDB" id="A0A9P0D7E6"/>
<sequence>MCFCKKRGIKRLRFQLTMNTQPKRGSKFSKNEEYLLISLIAKYKSIIESKATNAVTWMEKHIKWIQIEKEFNSNCGLNGRRSVKMLKEKYINLKKKTKENFPK</sequence>
<keyword evidence="4" id="KW-0804">Transcription</keyword>
<evidence type="ECO:0000256" key="5">
    <source>
        <dbReference type="ARBA" id="ARBA00025466"/>
    </source>
</evidence>
<dbReference type="Proteomes" id="UP001153636">
    <property type="component" value="Chromosome 6"/>
</dbReference>
<evidence type="ECO:0000256" key="1">
    <source>
        <dbReference type="ARBA" id="ARBA00011764"/>
    </source>
</evidence>
<keyword evidence="8" id="KW-1185">Reference proteome</keyword>
<evidence type="ECO:0000256" key="4">
    <source>
        <dbReference type="ARBA" id="ARBA00023163"/>
    </source>
</evidence>
<dbReference type="SMART" id="SM00717">
    <property type="entry name" value="SANT"/>
    <property type="match status" value="1"/>
</dbReference>
<accession>A0A9P0D7E6</accession>
<dbReference type="InterPro" id="IPR028002">
    <property type="entry name" value="Myb_DNA-bind_5"/>
</dbReference>
<comment type="subunit">
    <text evidence="1">Self-associates forming complexes of several hundred monomers.</text>
</comment>
<evidence type="ECO:0000259" key="6">
    <source>
        <dbReference type="SMART" id="SM00717"/>
    </source>
</evidence>
<reference evidence="7" key="1">
    <citation type="submission" date="2022-01" db="EMBL/GenBank/DDBJ databases">
        <authorList>
            <person name="King R."/>
        </authorList>
    </citation>
    <scope>NUCLEOTIDE SEQUENCE</scope>
</reference>